<dbReference type="eggNOG" id="KOG1637">
    <property type="taxonomic scope" value="Eukaryota"/>
</dbReference>
<dbReference type="STRING" id="1561998.A0A1I7T7J8"/>
<dbReference type="Proteomes" id="UP000095282">
    <property type="component" value="Unplaced"/>
</dbReference>
<accession>A0A1I7T7J8</accession>
<name>A0A1I7T7J8_9PELO</name>
<dbReference type="SUPFAM" id="SSF55186">
    <property type="entry name" value="ThrRS/AlaRS common domain"/>
    <property type="match status" value="1"/>
</dbReference>
<dbReference type="GO" id="GO:0000166">
    <property type="term" value="F:nucleotide binding"/>
    <property type="evidence" value="ECO:0007669"/>
    <property type="project" value="InterPro"/>
</dbReference>
<sequence>MKVPVRSLFALRKASTAVSAAEAIPLTAVLSSEFFDHIRHQIYGDSKKVEKVVVKVLAEDSEKPVLVNRNVSTPFHCFNHISKQFADDAVLVEVIPSVGGAYFSSVNEPIQDQSDIRKIGFDSIENLNLVNEAYWRSCSLVTAGFLKEALDVDVDFEFPRGSIQDGYFSVAVKGLDGNVFTPDELNTINRFGKTYIRESKPFEVISLPKTIAEESGINGDYLIRIGQQVFPTDGPVISSTQQIGRFTILRSKLAGRSGKKVIVGGVSIPSKQMTSSYSWSLIAKNANQKFSKNN</sequence>
<evidence type="ECO:0000313" key="1">
    <source>
        <dbReference type="Proteomes" id="UP000095282"/>
    </source>
</evidence>
<dbReference type="AlphaFoldDB" id="A0A1I7T7J8"/>
<proteinExistence type="predicted"/>
<keyword evidence="1" id="KW-1185">Reference proteome</keyword>
<dbReference type="WBParaSite" id="Csp11.Scaffold533.g3187.t1">
    <property type="protein sequence ID" value="Csp11.Scaffold533.g3187.t1"/>
    <property type="gene ID" value="Csp11.Scaffold533.g3187"/>
</dbReference>
<organism evidence="1 2">
    <name type="scientific">Caenorhabditis tropicalis</name>
    <dbReference type="NCBI Taxonomy" id="1561998"/>
    <lineage>
        <taxon>Eukaryota</taxon>
        <taxon>Metazoa</taxon>
        <taxon>Ecdysozoa</taxon>
        <taxon>Nematoda</taxon>
        <taxon>Chromadorea</taxon>
        <taxon>Rhabditida</taxon>
        <taxon>Rhabditina</taxon>
        <taxon>Rhabditomorpha</taxon>
        <taxon>Rhabditoidea</taxon>
        <taxon>Rhabditidae</taxon>
        <taxon>Peloderinae</taxon>
        <taxon>Caenorhabditis</taxon>
    </lineage>
</organism>
<evidence type="ECO:0000313" key="2">
    <source>
        <dbReference type="WBParaSite" id="Csp11.Scaffold533.g3187.t1"/>
    </source>
</evidence>
<protein>
    <submittedName>
        <fullName evidence="2">39S ribosomal protein L39, mitochondrial</fullName>
    </submittedName>
</protein>
<reference evidence="2" key="1">
    <citation type="submission" date="2016-11" db="UniProtKB">
        <authorList>
            <consortium name="WormBaseParasite"/>
        </authorList>
    </citation>
    <scope>IDENTIFICATION</scope>
</reference>
<dbReference type="InterPro" id="IPR018163">
    <property type="entry name" value="Thr/Ala-tRNA-synth_IIc_edit"/>
</dbReference>